<dbReference type="EnsemblPlants" id="OPUNC01G43950.2">
    <property type="protein sequence ID" value="OPUNC01G43950.2"/>
    <property type="gene ID" value="OPUNC01G43950"/>
</dbReference>
<evidence type="ECO:0000313" key="2">
    <source>
        <dbReference type="Proteomes" id="UP000026962"/>
    </source>
</evidence>
<evidence type="ECO:0000313" key="1">
    <source>
        <dbReference type="EnsemblPlants" id="OPUNC01G43950.2"/>
    </source>
</evidence>
<reference evidence="1" key="2">
    <citation type="submission" date="2018-05" db="EMBL/GenBank/DDBJ databases">
        <title>OpunRS2 (Oryza punctata Reference Sequence Version 2).</title>
        <authorList>
            <person name="Zhang J."/>
            <person name="Kudrna D."/>
            <person name="Lee S."/>
            <person name="Talag J."/>
            <person name="Welchert J."/>
            <person name="Wing R.A."/>
        </authorList>
    </citation>
    <scope>NUCLEOTIDE SEQUENCE [LARGE SCALE GENOMIC DNA]</scope>
</reference>
<dbReference type="Gramene" id="OPUNC01G43950.2">
    <property type="protein sequence ID" value="OPUNC01G43950.2"/>
    <property type="gene ID" value="OPUNC01G43950"/>
</dbReference>
<sequence length="76" mass="8634">MRGTPRATAKLIKEAPESLFQFFLDRCSQLQATGTIGLPDFCNAQRHLRHIKLSIWLNSVTWLGWKMGMGSSMKPK</sequence>
<name>A0A0E0JU15_ORYPU</name>
<organism evidence="1">
    <name type="scientific">Oryza punctata</name>
    <name type="common">Red rice</name>
    <dbReference type="NCBI Taxonomy" id="4537"/>
    <lineage>
        <taxon>Eukaryota</taxon>
        <taxon>Viridiplantae</taxon>
        <taxon>Streptophyta</taxon>
        <taxon>Embryophyta</taxon>
        <taxon>Tracheophyta</taxon>
        <taxon>Spermatophyta</taxon>
        <taxon>Magnoliopsida</taxon>
        <taxon>Liliopsida</taxon>
        <taxon>Poales</taxon>
        <taxon>Poaceae</taxon>
        <taxon>BOP clade</taxon>
        <taxon>Oryzoideae</taxon>
        <taxon>Oryzeae</taxon>
        <taxon>Oryzinae</taxon>
        <taxon>Oryza</taxon>
    </lineage>
</organism>
<proteinExistence type="predicted"/>
<dbReference type="Proteomes" id="UP000026962">
    <property type="component" value="Chromosome 1"/>
</dbReference>
<reference evidence="1" key="1">
    <citation type="submission" date="2015-04" db="UniProtKB">
        <authorList>
            <consortium name="EnsemblPlants"/>
        </authorList>
    </citation>
    <scope>IDENTIFICATION</scope>
</reference>
<accession>A0A0E0JU15</accession>
<protein>
    <submittedName>
        <fullName evidence="1">Uncharacterized protein</fullName>
    </submittedName>
</protein>
<dbReference type="AlphaFoldDB" id="A0A0E0JU15"/>
<dbReference type="HOGENOM" id="CLU_2658762_0_0_1"/>
<keyword evidence="2" id="KW-1185">Reference proteome</keyword>